<sequence>MSPGTDLLKSDGGARAAAATVADAARALVLLWSRSPEAVSPRLSPSQLRALQAVAALPGVNLTRLAVELGAALPTASRLCDRLAAAGLLERIPAPASRREVGLVVTGAGLRLLDEVAERRCEDLLDVLETMSVESRAELVRGLRAFDAAVSAVRPSGRA</sequence>
<keyword evidence="6" id="KW-1185">Reference proteome</keyword>
<dbReference type="PROSITE" id="PS50995">
    <property type="entry name" value="HTH_MARR_2"/>
    <property type="match status" value="1"/>
</dbReference>
<keyword evidence="2" id="KW-0238">DNA-binding</keyword>
<evidence type="ECO:0000256" key="1">
    <source>
        <dbReference type="ARBA" id="ARBA00023015"/>
    </source>
</evidence>
<dbReference type="AlphaFoldDB" id="A0A1T3NNE1"/>
<evidence type="ECO:0000313" key="6">
    <source>
        <dbReference type="Proteomes" id="UP000190037"/>
    </source>
</evidence>
<dbReference type="InterPro" id="IPR023187">
    <property type="entry name" value="Tscrpt_reg_MarR-type_CS"/>
</dbReference>
<reference evidence="5 6" key="1">
    <citation type="submission" date="2017-03" db="EMBL/GenBank/DDBJ databases">
        <title>Draft genome sequence of Streptomyces scabrisporus NF3, endophyte isolated from Amphipterygium adstringens.</title>
        <authorList>
            <person name="Vazquez M."/>
            <person name="Ceapa C.D."/>
            <person name="Rodriguez Luna D."/>
            <person name="Sanchez Esquivel S."/>
        </authorList>
    </citation>
    <scope>NUCLEOTIDE SEQUENCE [LARGE SCALE GENOMIC DNA]</scope>
    <source>
        <strain evidence="5 6">NF3</strain>
    </source>
</reference>
<dbReference type="PANTHER" id="PTHR33164:SF103">
    <property type="entry name" value="REGULATORY PROTEIN MARR"/>
    <property type="match status" value="1"/>
</dbReference>
<keyword evidence="1" id="KW-0805">Transcription regulation</keyword>
<accession>A0A1T3NNE1</accession>
<feature type="domain" description="HTH marR-type" evidence="4">
    <location>
        <begin position="14"/>
        <end position="148"/>
    </location>
</feature>
<name>A0A1T3NNE1_9ACTN</name>
<dbReference type="InterPro" id="IPR036388">
    <property type="entry name" value="WH-like_DNA-bd_sf"/>
</dbReference>
<evidence type="ECO:0000259" key="4">
    <source>
        <dbReference type="PROSITE" id="PS50995"/>
    </source>
</evidence>
<dbReference type="PANTHER" id="PTHR33164">
    <property type="entry name" value="TRANSCRIPTIONAL REGULATOR, MARR FAMILY"/>
    <property type="match status" value="1"/>
</dbReference>
<dbReference type="GO" id="GO:0003677">
    <property type="term" value="F:DNA binding"/>
    <property type="evidence" value="ECO:0007669"/>
    <property type="project" value="UniProtKB-KW"/>
</dbReference>
<dbReference type="Pfam" id="PF12802">
    <property type="entry name" value="MarR_2"/>
    <property type="match status" value="1"/>
</dbReference>
<proteinExistence type="predicted"/>
<dbReference type="GO" id="GO:0006950">
    <property type="term" value="P:response to stress"/>
    <property type="evidence" value="ECO:0007669"/>
    <property type="project" value="TreeGrafter"/>
</dbReference>
<dbReference type="SUPFAM" id="SSF46785">
    <property type="entry name" value="Winged helix' DNA-binding domain"/>
    <property type="match status" value="1"/>
</dbReference>
<dbReference type="RefSeq" id="WP_078981543.1">
    <property type="nucleotide sequence ID" value="NZ_MWQN01000003.1"/>
</dbReference>
<dbReference type="InterPro" id="IPR039422">
    <property type="entry name" value="MarR/SlyA-like"/>
</dbReference>
<protein>
    <recommendedName>
        <fullName evidence="4">HTH marR-type domain-containing protein</fullName>
    </recommendedName>
</protein>
<dbReference type="PROSITE" id="PS01117">
    <property type="entry name" value="HTH_MARR_1"/>
    <property type="match status" value="1"/>
</dbReference>
<evidence type="ECO:0000256" key="3">
    <source>
        <dbReference type="ARBA" id="ARBA00023163"/>
    </source>
</evidence>
<dbReference type="SMART" id="SM00347">
    <property type="entry name" value="HTH_MARR"/>
    <property type="match status" value="1"/>
</dbReference>
<dbReference type="OrthoDB" id="3830756at2"/>
<dbReference type="STRING" id="159449.B4N89_36685"/>
<dbReference type="Gene3D" id="1.10.10.10">
    <property type="entry name" value="Winged helix-like DNA-binding domain superfamily/Winged helix DNA-binding domain"/>
    <property type="match status" value="1"/>
</dbReference>
<dbReference type="InterPro" id="IPR000835">
    <property type="entry name" value="HTH_MarR-typ"/>
</dbReference>
<dbReference type="GO" id="GO:0003700">
    <property type="term" value="F:DNA-binding transcription factor activity"/>
    <property type="evidence" value="ECO:0007669"/>
    <property type="project" value="InterPro"/>
</dbReference>
<evidence type="ECO:0000256" key="2">
    <source>
        <dbReference type="ARBA" id="ARBA00023125"/>
    </source>
</evidence>
<gene>
    <name evidence="5" type="ORF">B4N89_36685</name>
</gene>
<keyword evidence="3" id="KW-0804">Transcription</keyword>
<comment type="caution">
    <text evidence="5">The sequence shown here is derived from an EMBL/GenBank/DDBJ whole genome shotgun (WGS) entry which is preliminary data.</text>
</comment>
<dbReference type="EMBL" id="MWQN01000003">
    <property type="protein sequence ID" value="OPC78453.1"/>
    <property type="molecule type" value="Genomic_DNA"/>
</dbReference>
<organism evidence="5 6">
    <name type="scientific">Embleya scabrispora</name>
    <dbReference type="NCBI Taxonomy" id="159449"/>
    <lineage>
        <taxon>Bacteria</taxon>
        <taxon>Bacillati</taxon>
        <taxon>Actinomycetota</taxon>
        <taxon>Actinomycetes</taxon>
        <taxon>Kitasatosporales</taxon>
        <taxon>Streptomycetaceae</taxon>
        <taxon>Embleya</taxon>
    </lineage>
</organism>
<evidence type="ECO:0000313" key="5">
    <source>
        <dbReference type="EMBL" id="OPC78453.1"/>
    </source>
</evidence>
<dbReference type="InterPro" id="IPR036390">
    <property type="entry name" value="WH_DNA-bd_sf"/>
</dbReference>
<dbReference type="Proteomes" id="UP000190037">
    <property type="component" value="Unassembled WGS sequence"/>
</dbReference>